<dbReference type="RefSeq" id="XP_022959284.1">
    <property type="nucleotide sequence ID" value="XM_023103516.1"/>
</dbReference>
<proteinExistence type="predicted"/>
<dbReference type="GeneID" id="111460313"/>
<reference evidence="2" key="1">
    <citation type="submission" date="2025-08" db="UniProtKB">
        <authorList>
            <consortium name="RefSeq"/>
        </authorList>
    </citation>
    <scope>IDENTIFICATION</scope>
    <source>
        <tissue evidence="2">Young leaves</tissue>
    </source>
</reference>
<evidence type="ECO:0000313" key="1">
    <source>
        <dbReference type="Proteomes" id="UP000504609"/>
    </source>
</evidence>
<dbReference type="PANTHER" id="PTHR33648:SF46">
    <property type="entry name" value="LYSM DOMAIN-CONTAINING PROTEIN"/>
    <property type="match status" value="1"/>
</dbReference>
<dbReference type="PANTHER" id="PTHR33648">
    <property type="entry name" value="EMBRYO SAC 1"/>
    <property type="match status" value="1"/>
</dbReference>
<name>A0A6J1H7L7_CUCMO</name>
<dbReference type="InterPro" id="IPR036779">
    <property type="entry name" value="LysM_dom_sf"/>
</dbReference>
<gene>
    <name evidence="2" type="primary">LOC111460313</name>
</gene>
<dbReference type="KEGG" id="cmos:111460313"/>
<dbReference type="AlphaFoldDB" id="A0A6J1H7L7"/>
<organism evidence="1 2">
    <name type="scientific">Cucurbita moschata</name>
    <name type="common">Winter crookneck squash</name>
    <name type="synonym">Cucurbita pepo var. moschata</name>
    <dbReference type="NCBI Taxonomy" id="3662"/>
    <lineage>
        <taxon>Eukaryota</taxon>
        <taxon>Viridiplantae</taxon>
        <taxon>Streptophyta</taxon>
        <taxon>Embryophyta</taxon>
        <taxon>Tracheophyta</taxon>
        <taxon>Spermatophyta</taxon>
        <taxon>Magnoliopsida</taxon>
        <taxon>eudicotyledons</taxon>
        <taxon>Gunneridae</taxon>
        <taxon>Pentapetalae</taxon>
        <taxon>rosids</taxon>
        <taxon>fabids</taxon>
        <taxon>Cucurbitales</taxon>
        <taxon>Cucurbitaceae</taxon>
        <taxon>Cucurbiteae</taxon>
        <taxon>Cucurbita</taxon>
    </lineage>
</organism>
<evidence type="ECO:0000313" key="2">
    <source>
        <dbReference type="RefSeq" id="XP_022959284.1"/>
    </source>
</evidence>
<dbReference type="Proteomes" id="UP000504609">
    <property type="component" value="Unplaced"/>
</dbReference>
<protein>
    <submittedName>
        <fullName evidence="2">Uncharacterized protein LOC111460313</fullName>
    </submittedName>
</protein>
<accession>A0A6J1H7L7</accession>
<keyword evidence="1" id="KW-1185">Reference proteome</keyword>
<dbReference type="Gene3D" id="3.10.350.10">
    <property type="entry name" value="LysM domain"/>
    <property type="match status" value="1"/>
</dbReference>
<sequence>MVVAFNSLWSAPLLETAITDLHLLSLFLYLRNQIPNSSSPMASSTSCCSVFIFMALMLLASAQSGPCDDIYLVREGESLHSISAKCDDPFIVDYNPQIQDSDDVFPGLLIKITPSLNSRKLLFRKPNSYNLH</sequence>